<keyword evidence="3" id="KW-1185">Reference proteome</keyword>
<feature type="signal peptide" evidence="1">
    <location>
        <begin position="1"/>
        <end position="24"/>
    </location>
</feature>
<name>A0A7I7L404_9MYCO</name>
<evidence type="ECO:0000313" key="2">
    <source>
        <dbReference type="EMBL" id="BBX48729.1"/>
    </source>
</evidence>
<proteinExistence type="predicted"/>
<feature type="chain" id="PRO_5029574009" description="PEP-CTERM sorting domain-containing protein" evidence="1">
    <location>
        <begin position="25"/>
        <end position="193"/>
    </location>
</feature>
<sequence>MNRITLTLTGALAALAFSAATAHADPGGVDPGAPTPLDVGFNFVDDAGHPWVKGVMWHQDFSVPNAPDETFEGVVRSDYTLWLTQNDHIVVEQDITGNVPVGEQYNDFYLISTAGSTGVNSLGLVYSDIGGTPEAFFTTPFGDINFPTWFVEAVGPNFFEPSLFFESLPAATTPAAELPGLAGDLATLLAGLW</sequence>
<keyword evidence="1" id="KW-0732">Signal</keyword>
<dbReference type="RefSeq" id="WP_163780722.1">
    <property type="nucleotide sequence ID" value="NZ_AP022569.1"/>
</dbReference>
<evidence type="ECO:0000256" key="1">
    <source>
        <dbReference type="SAM" id="SignalP"/>
    </source>
</evidence>
<protein>
    <recommendedName>
        <fullName evidence="4">PEP-CTERM sorting domain-containing protein</fullName>
    </recommendedName>
</protein>
<gene>
    <name evidence="2" type="ORF">MCOO_47440</name>
</gene>
<dbReference type="Proteomes" id="UP000465866">
    <property type="component" value="Chromosome"/>
</dbReference>
<dbReference type="KEGG" id="mcoo:MCOO_47440"/>
<accession>A0A7I7L404</accession>
<evidence type="ECO:0000313" key="3">
    <source>
        <dbReference type="Proteomes" id="UP000465866"/>
    </source>
</evidence>
<dbReference type="AlphaFoldDB" id="A0A7I7L404"/>
<dbReference type="EMBL" id="AP022569">
    <property type="protein sequence ID" value="BBX48729.1"/>
    <property type="molecule type" value="Genomic_DNA"/>
</dbReference>
<evidence type="ECO:0008006" key="4">
    <source>
        <dbReference type="Google" id="ProtNLM"/>
    </source>
</evidence>
<reference evidence="2 3" key="1">
    <citation type="journal article" date="2019" name="Emerg. Microbes Infect.">
        <title>Comprehensive subspecies identification of 175 nontuberculous mycobacteria species based on 7547 genomic profiles.</title>
        <authorList>
            <person name="Matsumoto Y."/>
            <person name="Kinjo T."/>
            <person name="Motooka D."/>
            <person name="Nabeya D."/>
            <person name="Jung N."/>
            <person name="Uechi K."/>
            <person name="Horii T."/>
            <person name="Iida T."/>
            <person name="Fujita J."/>
            <person name="Nakamura S."/>
        </authorList>
    </citation>
    <scope>NUCLEOTIDE SEQUENCE [LARGE SCALE GENOMIC DNA]</scope>
    <source>
        <strain evidence="2 3">JCM 12404</strain>
    </source>
</reference>
<organism evidence="2 3">
    <name type="scientific">Mycobacterium cookii</name>
    <dbReference type="NCBI Taxonomy" id="1775"/>
    <lineage>
        <taxon>Bacteria</taxon>
        <taxon>Bacillati</taxon>
        <taxon>Actinomycetota</taxon>
        <taxon>Actinomycetes</taxon>
        <taxon>Mycobacteriales</taxon>
        <taxon>Mycobacteriaceae</taxon>
        <taxon>Mycobacterium</taxon>
    </lineage>
</organism>